<keyword evidence="2" id="KW-0808">Transferase</keyword>
<gene>
    <name evidence="2" type="ORF">D7X32_21915</name>
</gene>
<evidence type="ECO:0000259" key="1">
    <source>
        <dbReference type="Pfam" id="PF00535"/>
    </source>
</evidence>
<dbReference type="SUPFAM" id="SSF53448">
    <property type="entry name" value="Nucleotide-diphospho-sugar transferases"/>
    <property type="match status" value="1"/>
</dbReference>
<dbReference type="PANTHER" id="PTHR22916">
    <property type="entry name" value="GLYCOSYLTRANSFERASE"/>
    <property type="match status" value="1"/>
</dbReference>
<dbReference type="GO" id="GO:0016758">
    <property type="term" value="F:hexosyltransferase activity"/>
    <property type="evidence" value="ECO:0007669"/>
    <property type="project" value="UniProtKB-ARBA"/>
</dbReference>
<comment type="caution">
    <text evidence="2">The sequence shown here is derived from an EMBL/GenBank/DDBJ whole genome shotgun (WGS) entry which is preliminary data.</text>
</comment>
<dbReference type="InterPro" id="IPR001173">
    <property type="entry name" value="Glyco_trans_2-like"/>
</dbReference>
<dbReference type="PANTHER" id="PTHR22916:SF3">
    <property type="entry name" value="UDP-GLCNAC:BETAGAL BETA-1,3-N-ACETYLGLUCOSAMINYLTRANSFERASE-LIKE PROTEIN 1"/>
    <property type="match status" value="1"/>
</dbReference>
<feature type="domain" description="Glycosyltransferase 2-like" evidence="1">
    <location>
        <begin position="5"/>
        <end position="165"/>
    </location>
</feature>
<dbReference type="AlphaFoldDB" id="A0A3A8K9X9"/>
<dbReference type="Pfam" id="PF00535">
    <property type="entry name" value="Glycos_transf_2"/>
    <property type="match status" value="1"/>
</dbReference>
<keyword evidence="3" id="KW-1185">Reference proteome</keyword>
<dbReference type="InterPro" id="IPR029044">
    <property type="entry name" value="Nucleotide-diphossugar_trans"/>
</dbReference>
<organism evidence="2 3">
    <name type="scientific">Corallococcus carmarthensis</name>
    <dbReference type="NCBI Taxonomy" id="2316728"/>
    <lineage>
        <taxon>Bacteria</taxon>
        <taxon>Pseudomonadati</taxon>
        <taxon>Myxococcota</taxon>
        <taxon>Myxococcia</taxon>
        <taxon>Myxococcales</taxon>
        <taxon>Cystobacterineae</taxon>
        <taxon>Myxococcaceae</taxon>
        <taxon>Corallococcus</taxon>
    </lineage>
</organism>
<dbReference type="EMBL" id="RAWE01000082">
    <property type="protein sequence ID" value="RKH00971.1"/>
    <property type="molecule type" value="Genomic_DNA"/>
</dbReference>
<reference evidence="3" key="1">
    <citation type="submission" date="2018-09" db="EMBL/GenBank/DDBJ databases">
        <authorList>
            <person name="Livingstone P.G."/>
            <person name="Whitworth D.E."/>
        </authorList>
    </citation>
    <scope>NUCLEOTIDE SEQUENCE [LARGE SCALE GENOMIC DNA]</scope>
    <source>
        <strain evidence="3">CA043D</strain>
    </source>
</reference>
<accession>A0A3A8K9X9</accession>
<dbReference type="CDD" id="cd00761">
    <property type="entry name" value="Glyco_tranf_GTA_type"/>
    <property type="match status" value="1"/>
</dbReference>
<dbReference type="Gene3D" id="3.90.550.10">
    <property type="entry name" value="Spore Coat Polysaccharide Biosynthesis Protein SpsA, Chain A"/>
    <property type="match status" value="1"/>
</dbReference>
<dbReference type="OrthoDB" id="5291101at2"/>
<name>A0A3A8K9X9_9BACT</name>
<protein>
    <submittedName>
        <fullName evidence="2">Glycosyltransferase family 2 protein</fullName>
    </submittedName>
</protein>
<evidence type="ECO:0000313" key="3">
    <source>
        <dbReference type="Proteomes" id="UP000268313"/>
    </source>
</evidence>
<sequence>MPFFSVVIPTFNRAALLEETLASVFAQTLTDFEVIVVDDGSTDGTRELLARYGPRVRVFHQENAGQGVARNRGIREARGDYVAFLDSDDLWPPWTLATFQQVLQSRGPLTLVMGRAHSFQDARELSALEDGPVTARCFEDYLSSADAAFIRTACAVAVRTEALRRVGGFSDRRISAEDYDLLYRLGVEPGFAYVESPVTLGYRQHATSSSRDLDRGYEGTQFLLEQELRGHYPGGAARRRERLALLLFGLRHVTHWLLEHGRRRQALALYARGLRFHRVLPRWRYLLGFPPWVLAASLRSRR</sequence>
<evidence type="ECO:0000313" key="2">
    <source>
        <dbReference type="EMBL" id="RKH00971.1"/>
    </source>
</evidence>
<proteinExistence type="predicted"/>
<dbReference type="Proteomes" id="UP000268313">
    <property type="component" value="Unassembled WGS sequence"/>
</dbReference>